<comment type="caution">
    <text evidence="2">The sequence shown here is derived from an EMBL/GenBank/DDBJ whole genome shotgun (WGS) entry which is preliminary data.</text>
</comment>
<dbReference type="Proteomes" id="UP001314170">
    <property type="component" value="Unassembled WGS sequence"/>
</dbReference>
<feature type="region of interest" description="Disordered" evidence="1">
    <location>
        <begin position="276"/>
        <end position="302"/>
    </location>
</feature>
<dbReference type="InterPro" id="IPR032675">
    <property type="entry name" value="LRR_dom_sf"/>
</dbReference>
<organism evidence="2 3">
    <name type="scientific">Dovyalis caffra</name>
    <dbReference type="NCBI Taxonomy" id="77055"/>
    <lineage>
        <taxon>Eukaryota</taxon>
        <taxon>Viridiplantae</taxon>
        <taxon>Streptophyta</taxon>
        <taxon>Embryophyta</taxon>
        <taxon>Tracheophyta</taxon>
        <taxon>Spermatophyta</taxon>
        <taxon>Magnoliopsida</taxon>
        <taxon>eudicotyledons</taxon>
        <taxon>Gunneridae</taxon>
        <taxon>Pentapetalae</taxon>
        <taxon>rosids</taxon>
        <taxon>fabids</taxon>
        <taxon>Malpighiales</taxon>
        <taxon>Salicaceae</taxon>
        <taxon>Flacourtieae</taxon>
        <taxon>Dovyalis</taxon>
    </lineage>
</organism>
<dbReference type="AlphaFoldDB" id="A0AAV1S2D3"/>
<evidence type="ECO:0000256" key="1">
    <source>
        <dbReference type="SAM" id="MobiDB-lite"/>
    </source>
</evidence>
<protein>
    <submittedName>
        <fullName evidence="2">Uncharacterized protein</fullName>
    </submittedName>
</protein>
<sequence>MEERNWEDLDADCLANVLGRVGLDSLLFDIPFVCKSWYKFTLNPFCWDTIVFPSNYNDGDVQKRFMKEYRVKKFSLDAFVKFIVDRSLGKCTALYLHHLYFVKEETINYVVDKCPSLRRLSLPRCQSGDGGFNAELIRKLKHLEELTLRDSANLIDITREININCTNFTLLAISHGGACIKEEEASAIVNNLPKIKYLKLSKGFIEQKSLVMILKGCKNLVHLDVSNCLGFNPDDKILALASHIGEFNYKGSVSDANLSADYWAFSNEWKDGVRQRQRQRERQVTPFIHSSRRRNSSSNLLD</sequence>
<reference evidence="2 3" key="1">
    <citation type="submission" date="2024-01" db="EMBL/GenBank/DDBJ databases">
        <authorList>
            <person name="Waweru B."/>
        </authorList>
    </citation>
    <scope>NUCLEOTIDE SEQUENCE [LARGE SCALE GENOMIC DNA]</scope>
</reference>
<dbReference type="SUPFAM" id="SSF81383">
    <property type="entry name" value="F-box domain"/>
    <property type="match status" value="1"/>
</dbReference>
<accession>A0AAV1S2D3</accession>
<evidence type="ECO:0000313" key="2">
    <source>
        <dbReference type="EMBL" id="CAK7345414.1"/>
    </source>
</evidence>
<name>A0AAV1S2D3_9ROSI</name>
<dbReference type="EMBL" id="CAWUPB010001168">
    <property type="protein sequence ID" value="CAK7345414.1"/>
    <property type="molecule type" value="Genomic_DNA"/>
</dbReference>
<proteinExistence type="predicted"/>
<dbReference type="InterPro" id="IPR036047">
    <property type="entry name" value="F-box-like_dom_sf"/>
</dbReference>
<dbReference type="Gene3D" id="1.20.1280.50">
    <property type="match status" value="1"/>
</dbReference>
<dbReference type="PANTHER" id="PTHR38926:SF5">
    <property type="entry name" value="F-BOX AND LEUCINE-RICH REPEAT PROTEIN 6"/>
    <property type="match status" value="1"/>
</dbReference>
<dbReference type="PANTHER" id="PTHR38926">
    <property type="entry name" value="F-BOX DOMAIN CONTAINING PROTEIN, EXPRESSED"/>
    <property type="match status" value="1"/>
</dbReference>
<evidence type="ECO:0000313" key="3">
    <source>
        <dbReference type="Proteomes" id="UP001314170"/>
    </source>
</evidence>
<dbReference type="Gene3D" id="3.80.10.10">
    <property type="entry name" value="Ribonuclease Inhibitor"/>
    <property type="match status" value="1"/>
</dbReference>
<dbReference type="SUPFAM" id="SSF52047">
    <property type="entry name" value="RNI-like"/>
    <property type="match status" value="1"/>
</dbReference>
<gene>
    <name evidence="2" type="ORF">DCAF_LOCUS18223</name>
</gene>
<keyword evidence="3" id="KW-1185">Reference proteome</keyword>